<protein>
    <submittedName>
        <fullName evidence="2">Uncharacterized protein</fullName>
    </submittedName>
</protein>
<dbReference type="Proteomes" id="UP000318704">
    <property type="component" value="Chromosome"/>
</dbReference>
<proteinExistence type="predicted"/>
<reference evidence="2 3" key="1">
    <citation type="submission" date="2019-03" db="EMBL/GenBank/DDBJ databases">
        <title>Deep-cultivation of Planctomycetes and their phenomic and genomic characterization uncovers novel biology.</title>
        <authorList>
            <person name="Wiegand S."/>
            <person name="Jogler M."/>
            <person name="Boedeker C."/>
            <person name="Pinto D."/>
            <person name="Vollmers J."/>
            <person name="Rivas-Marin E."/>
            <person name="Kohn T."/>
            <person name="Peeters S.H."/>
            <person name="Heuer A."/>
            <person name="Rast P."/>
            <person name="Oberbeckmann S."/>
            <person name="Bunk B."/>
            <person name="Jeske O."/>
            <person name="Meyerdierks A."/>
            <person name="Storesund J.E."/>
            <person name="Kallscheuer N."/>
            <person name="Luecker S."/>
            <person name="Lage O.M."/>
            <person name="Pohl T."/>
            <person name="Merkel B.J."/>
            <person name="Hornburger P."/>
            <person name="Mueller R.-W."/>
            <person name="Bruemmer F."/>
            <person name="Labrenz M."/>
            <person name="Spormann A.M."/>
            <person name="Op den Camp H."/>
            <person name="Overmann J."/>
            <person name="Amann R."/>
            <person name="Jetten M.S.M."/>
            <person name="Mascher T."/>
            <person name="Medema M.H."/>
            <person name="Devos D.P."/>
            <person name="Kaster A.-K."/>
            <person name="Ovreas L."/>
            <person name="Rohde M."/>
            <person name="Galperin M.Y."/>
            <person name="Jogler C."/>
        </authorList>
    </citation>
    <scope>NUCLEOTIDE SEQUENCE [LARGE SCALE GENOMIC DNA]</scope>
    <source>
        <strain evidence="2 3">V144</strain>
    </source>
</reference>
<dbReference type="KEGG" id="gaw:V144x_50340"/>
<sequence length="522" mass="60739" precursor="true">MKKQNRHCKWLFSFMVLMLCQSVVFAADRSIQHFVSQREQWKKLIGVTQTLEGRLSTFSSISLRFRNCPIPFHFVGSIPKLDTSFKNVEVTGELARENGRLLFNVESLKKIPSDMEYFVVEETKIDRSRPREWYSLADWAKQRATFYDDKELTQKALSAYKMGINTEYRQLLVKQPESLLKLADRAQQYQLDPLLYDAFRHEAFVLERQNLSKQKDSDLKPLLTSILKYFPTAKTPQKKDVPKERNQYLKNQVEVFQQADQHTRLRLIRWFYSQLILEGILKNLESGGSNGFEVAEQIAKQLPERTDLVTQYQNEQLEFDFNRVDELPRQYVLDLSQEFLRRKNKVKAEQTLTNWIDSRRKKLDVSDADGRVRLARDMIDLTNDKAGATKVLLEAWELNPKSSEAATLLGRLGFMLQGKKWLNPKEVMEFRNDPIRKAIRNGTVTIGMNRNQIKKVLGAPNQISRSISGGEINELWIYGETGNQDLIIALARKKRAQEFKVIRIKNARVPQESNKEAAKPTE</sequence>
<accession>A0A517W2P4</accession>
<evidence type="ECO:0000313" key="3">
    <source>
        <dbReference type="Proteomes" id="UP000318704"/>
    </source>
</evidence>
<dbReference type="AlphaFoldDB" id="A0A517W2P4"/>
<dbReference type="EMBL" id="CP037920">
    <property type="protein sequence ID" value="QDT99523.1"/>
    <property type="molecule type" value="Genomic_DNA"/>
</dbReference>
<dbReference type="RefSeq" id="WP_144989133.1">
    <property type="nucleotide sequence ID" value="NZ_CP037920.1"/>
</dbReference>
<evidence type="ECO:0000313" key="2">
    <source>
        <dbReference type="EMBL" id="QDT99523.1"/>
    </source>
</evidence>
<keyword evidence="1" id="KW-0732">Signal</keyword>
<organism evidence="2 3">
    <name type="scientific">Gimesia aquarii</name>
    <dbReference type="NCBI Taxonomy" id="2527964"/>
    <lineage>
        <taxon>Bacteria</taxon>
        <taxon>Pseudomonadati</taxon>
        <taxon>Planctomycetota</taxon>
        <taxon>Planctomycetia</taxon>
        <taxon>Planctomycetales</taxon>
        <taxon>Planctomycetaceae</taxon>
        <taxon>Gimesia</taxon>
    </lineage>
</organism>
<gene>
    <name evidence="2" type="ORF">V144x_50340</name>
</gene>
<feature type="signal peptide" evidence="1">
    <location>
        <begin position="1"/>
        <end position="26"/>
    </location>
</feature>
<name>A0A517W2P4_9PLAN</name>
<feature type="chain" id="PRO_5022049125" evidence="1">
    <location>
        <begin position="27"/>
        <end position="522"/>
    </location>
</feature>
<evidence type="ECO:0000256" key="1">
    <source>
        <dbReference type="SAM" id="SignalP"/>
    </source>
</evidence>